<reference evidence="3" key="1">
    <citation type="submission" date="2016-06" db="UniProtKB">
        <authorList>
            <consortium name="WormBaseParasite"/>
        </authorList>
    </citation>
    <scope>IDENTIFICATION</scope>
</reference>
<reference evidence="1 2" key="2">
    <citation type="submission" date="2018-08" db="EMBL/GenBank/DDBJ databases">
        <authorList>
            <person name="Laetsch R D."/>
            <person name="Stevens L."/>
            <person name="Kumar S."/>
            <person name="Blaxter L. M."/>
        </authorList>
    </citation>
    <scope>NUCLEOTIDE SEQUENCE [LARGE SCALE GENOMIC DNA]</scope>
</reference>
<name>A0A182EIV0_ONCOC</name>
<accession>A0A182EIV0</accession>
<dbReference type="AlphaFoldDB" id="A0A182EIV0"/>
<dbReference type="Proteomes" id="UP000271087">
    <property type="component" value="Unassembled WGS sequence"/>
</dbReference>
<sequence>MATNIIASIETAKEWLENLLKEVKAIQFTHLYQALTTEQRQEFYELRKRIIEDKPKEPSRPMSHPAVNLLQLSLPTFSGDPSQWRQFWSSLNAVV</sequence>
<organism evidence="3">
    <name type="scientific">Onchocerca ochengi</name>
    <name type="common">Filarial nematode worm</name>
    <dbReference type="NCBI Taxonomy" id="42157"/>
    <lineage>
        <taxon>Eukaryota</taxon>
        <taxon>Metazoa</taxon>
        <taxon>Ecdysozoa</taxon>
        <taxon>Nematoda</taxon>
        <taxon>Chromadorea</taxon>
        <taxon>Rhabditida</taxon>
        <taxon>Spirurina</taxon>
        <taxon>Spiruromorpha</taxon>
        <taxon>Filarioidea</taxon>
        <taxon>Onchocercidae</taxon>
        <taxon>Onchocerca</taxon>
    </lineage>
</organism>
<keyword evidence="2" id="KW-1185">Reference proteome</keyword>
<evidence type="ECO:0000313" key="2">
    <source>
        <dbReference type="Proteomes" id="UP000271087"/>
    </source>
</evidence>
<evidence type="ECO:0000313" key="3">
    <source>
        <dbReference type="WBParaSite" id="nOo.2.0.1.t08033-RA"/>
    </source>
</evidence>
<proteinExistence type="predicted"/>
<gene>
    <name evidence="1" type="ORF">NOO_LOCUS8033</name>
</gene>
<evidence type="ECO:0000313" key="1">
    <source>
        <dbReference type="EMBL" id="VDK88082.1"/>
    </source>
</evidence>
<protein>
    <submittedName>
        <fullName evidence="3">PH domain-containing protein</fullName>
    </submittedName>
</protein>
<dbReference type="WBParaSite" id="nOo.2.0.1.t08033-RA">
    <property type="protein sequence ID" value="nOo.2.0.1.t08033-RA"/>
    <property type="gene ID" value="nOo.2.0.1.g08033"/>
</dbReference>
<dbReference type="EMBL" id="UYRW01003148">
    <property type="protein sequence ID" value="VDK88082.1"/>
    <property type="molecule type" value="Genomic_DNA"/>
</dbReference>